<evidence type="ECO:0000313" key="2">
    <source>
        <dbReference type="Proteomes" id="UP001432322"/>
    </source>
</evidence>
<proteinExistence type="predicted"/>
<dbReference type="SUPFAM" id="SSF56112">
    <property type="entry name" value="Protein kinase-like (PK-like)"/>
    <property type="match status" value="1"/>
</dbReference>
<accession>A0AAV5W3P7</accession>
<comment type="caution">
    <text evidence="1">The sequence shown here is derived from an EMBL/GenBank/DDBJ whole genome shotgun (WGS) entry which is preliminary data.</text>
</comment>
<dbReference type="AlphaFoldDB" id="A0AAV5W3P7"/>
<dbReference type="InterPro" id="IPR011009">
    <property type="entry name" value="Kinase-like_dom_sf"/>
</dbReference>
<name>A0AAV5W3P7_9BILA</name>
<gene>
    <name evidence="1" type="ORF">PFISCL1PPCAC_16668</name>
</gene>
<dbReference type="EMBL" id="BTSY01000004">
    <property type="protein sequence ID" value="GMT25371.1"/>
    <property type="molecule type" value="Genomic_DNA"/>
</dbReference>
<evidence type="ECO:0008006" key="3">
    <source>
        <dbReference type="Google" id="ProtNLM"/>
    </source>
</evidence>
<dbReference type="Proteomes" id="UP001432322">
    <property type="component" value="Unassembled WGS sequence"/>
</dbReference>
<evidence type="ECO:0000313" key="1">
    <source>
        <dbReference type="EMBL" id="GMT25371.1"/>
    </source>
</evidence>
<organism evidence="1 2">
    <name type="scientific">Pristionchus fissidentatus</name>
    <dbReference type="NCBI Taxonomy" id="1538716"/>
    <lineage>
        <taxon>Eukaryota</taxon>
        <taxon>Metazoa</taxon>
        <taxon>Ecdysozoa</taxon>
        <taxon>Nematoda</taxon>
        <taxon>Chromadorea</taxon>
        <taxon>Rhabditida</taxon>
        <taxon>Rhabditina</taxon>
        <taxon>Diplogasteromorpha</taxon>
        <taxon>Diplogasteroidea</taxon>
        <taxon>Neodiplogasteridae</taxon>
        <taxon>Pristionchus</taxon>
    </lineage>
</organism>
<reference evidence="1" key="1">
    <citation type="submission" date="2023-10" db="EMBL/GenBank/DDBJ databases">
        <title>Genome assembly of Pristionchus species.</title>
        <authorList>
            <person name="Yoshida K."/>
            <person name="Sommer R.J."/>
        </authorList>
    </citation>
    <scope>NUCLEOTIDE SEQUENCE</scope>
    <source>
        <strain evidence="1">RS5133</strain>
    </source>
</reference>
<protein>
    <recommendedName>
        <fullName evidence="3">Protein kinase domain-containing protein</fullName>
    </recommendedName>
</protein>
<dbReference type="Gene3D" id="1.10.510.10">
    <property type="entry name" value="Transferase(Phosphotransferase) domain 1"/>
    <property type="match status" value="1"/>
</dbReference>
<feature type="non-terminal residue" evidence="1">
    <location>
        <position position="176"/>
    </location>
</feature>
<keyword evidence="2" id="KW-1185">Reference proteome</keyword>
<sequence>MAVRSHEEDSEFVKLLQTKITEETCRSGEVPAGFWLDPTVPTGWIGLDQYLERHGPFPIDDYWAASITQQIASAVLFLHQSKMAYGILTASSIVVDLDGIAHLLPPPPANYQRLDDDIRSIGKLLLRLVTGQNQYPPPQLLFPVNRSLYKLAGFLLETPMTAGQVIDFPPFENQLI</sequence>